<proteinExistence type="predicted"/>
<dbReference type="Proteomes" id="UP000001882">
    <property type="component" value="Chromosome"/>
</dbReference>
<reference evidence="1 2" key="2">
    <citation type="journal article" date="2008" name="Int. J. Syst. Evol. Microbiol.">
        <title>Methanocella paludicola gen. nov., sp. nov., a methane-producing archaeon, the first isolate of the lineage 'Rice Cluster I', and proposal of the new archaeal order Methanocellales ord. nov.</title>
        <authorList>
            <person name="Sakai S."/>
            <person name="Imachi H."/>
            <person name="Hanada S."/>
            <person name="Ohashi A."/>
            <person name="Harada H."/>
            <person name="Kamagata Y."/>
        </authorList>
    </citation>
    <scope>NUCLEOTIDE SEQUENCE [LARGE SCALE GENOMIC DNA]</scope>
    <source>
        <strain evidence="2">DSM 17711 / JCM 13418 / NBRC 101707 / SANAE</strain>
    </source>
</reference>
<reference evidence="2" key="3">
    <citation type="journal article" date="2011" name="PLoS ONE">
        <title>Genome sequence of a mesophilic hydrogenotrophic methanogen Methanocella paludicola, the first cultivated representative of the order Methanocellales.</title>
        <authorList>
            <person name="Sakai S."/>
            <person name="Takaki Y."/>
            <person name="Shimamura S."/>
            <person name="Sekine M."/>
            <person name="Tajima T."/>
            <person name="Kosugi H."/>
            <person name="Ichikawa N."/>
            <person name="Tasumi E."/>
            <person name="Hiraki A.T."/>
            <person name="Shimizu A."/>
            <person name="Kato Y."/>
            <person name="Nishiko R."/>
            <person name="Mori K."/>
            <person name="Fujita N."/>
            <person name="Imachi H."/>
            <person name="Takai K."/>
        </authorList>
    </citation>
    <scope>NUCLEOTIDE SEQUENCE [LARGE SCALE GENOMIC DNA]</scope>
    <source>
        <strain evidence="2">DSM 17711 / JCM 13418 / NBRC 101707 / SANAE</strain>
    </source>
</reference>
<dbReference type="OrthoDB" id="146545at2157"/>
<organism evidence="1 2">
    <name type="scientific">Methanocella paludicola (strain DSM 17711 / JCM 13418 / NBRC 101707 / SANAE)</name>
    <dbReference type="NCBI Taxonomy" id="304371"/>
    <lineage>
        <taxon>Archaea</taxon>
        <taxon>Methanobacteriati</taxon>
        <taxon>Methanobacteriota</taxon>
        <taxon>Stenosarchaea group</taxon>
        <taxon>Methanomicrobia</taxon>
        <taxon>Methanocellales</taxon>
        <taxon>Methanocellaceae</taxon>
        <taxon>Methanocella</taxon>
    </lineage>
</organism>
<dbReference type="eggNOG" id="arCOG11023">
    <property type="taxonomic scope" value="Archaea"/>
</dbReference>
<gene>
    <name evidence="1" type="ordered locus">MCP_2827</name>
</gene>
<evidence type="ECO:0000313" key="1">
    <source>
        <dbReference type="EMBL" id="BAI62899.1"/>
    </source>
</evidence>
<dbReference type="InParanoid" id="D1Z2H7"/>
<protein>
    <submittedName>
        <fullName evidence="1">Uncharacterized protein</fullName>
    </submittedName>
</protein>
<reference evidence="1 2" key="1">
    <citation type="journal article" date="2007" name="Appl. Environ. Microbiol.">
        <title>Isolation of key methanogens for global methane emission from rice paddy fields: a novel isolate affiliated with the clone cluster rice cluster I.</title>
        <authorList>
            <person name="Sakai S."/>
            <person name="Imachi H."/>
            <person name="Sekiguchi Y."/>
            <person name="Ohashi A."/>
            <person name="Harada H."/>
            <person name="Kamagata Y."/>
        </authorList>
    </citation>
    <scope>NUCLEOTIDE SEQUENCE [LARGE SCALE GENOMIC DNA]</scope>
    <source>
        <strain evidence="2">DSM 17711 / JCM 13418 / NBRC 101707 / SANAE</strain>
    </source>
</reference>
<name>D1Z2H7_METPS</name>
<dbReference type="AlphaFoldDB" id="D1Z2H7"/>
<evidence type="ECO:0000313" key="2">
    <source>
        <dbReference type="Proteomes" id="UP000001882"/>
    </source>
</evidence>
<sequence length="242" mass="27240">MDVRLIDEACLERIRGLGLPGARDSNPYVVLSVRGDGARAPEKWNARVYKDKGGRLKLVTVDLKALTDMLEGRKPSVKRHTISVDDAGWGFPLGGVMIGASDGRRVETGLVPVDYFQGERFGRHEYLGYAATVTLELLKRFDARPGDTLVEICTGYVNVGSKEALRKAGYEVKVTEIKGLLQDKLENRFAAYVKDLGYEGYVDPKETHDPKNPFKSIIRWIEERPGERMRLAKTGWKYFKTM</sequence>
<keyword evidence="2" id="KW-1185">Reference proteome</keyword>
<dbReference type="KEGG" id="mpd:MCP_2827"/>
<dbReference type="RefSeq" id="WP_012901569.1">
    <property type="nucleotide sequence ID" value="NC_013665.1"/>
</dbReference>
<accession>D1Z2H7</accession>
<dbReference type="GeneID" id="8683080"/>
<dbReference type="EMBL" id="AP011532">
    <property type="protein sequence ID" value="BAI62899.1"/>
    <property type="molecule type" value="Genomic_DNA"/>
</dbReference>